<evidence type="ECO:0000313" key="7">
    <source>
        <dbReference type="EMBL" id="MEC5425416.1"/>
    </source>
</evidence>
<evidence type="ECO:0000313" key="8">
    <source>
        <dbReference type="Proteomes" id="UP001335737"/>
    </source>
</evidence>
<evidence type="ECO:0000256" key="4">
    <source>
        <dbReference type="SAM" id="MobiDB-lite"/>
    </source>
</evidence>
<feature type="region of interest" description="Disordered" evidence="4">
    <location>
        <begin position="28"/>
        <end position="50"/>
    </location>
</feature>
<evidence type="ECO:0000256" key="3">
    <source>
        <dbReference type="ARBA" id="ARBA00022729"/>
    </source>
</evidence>
<feature type="domain" description="Solute-binding protein family 5" evidence="6">
    <location>
        <begin position="92"/>
        <end position="453"/>
    </location>
</feature>
<comment type="caution">
    <text evidence="7">The sequence shown here is derived from an EMBL/GenBank/DDBJ whole genome shotgun (WGS) entry which is preliminary data.</text>
</comment>
<keyword evidence="8" id="KW-1185">Reference proteome</keyword>
<dbReference type="InterPro" id="IPR000914">
    <property type="entry name" value="SBP_5_dom"/>
</dbReference>
<organism evidence="7 8">
    <name type="scientific">Virgibacillus tibetensis</name>
    <dbReference type="NCBI Taxonomy" id="3042313"/>
    <lineage>
        <taxon>Bacteria</taxon>
        <taxon>Bacillati</taxon>
        <taxon>Bacillota</taxon>
        <taxon>Bacilli</taxon>
        <taxon>Bacillales</taxon>
        <taxon>Bacillaceae</taxon>
        <taxon>Virgibacillus</taxon>
    </lineage>
</organism>
<dbReference type="Gene3D" id="3.40.190.10">
    <property type="entry name" value="Periplasmic binding protein-like II"/>
    <property type="match status" value="1"/>
</dbReference>
<dbReference type="InterPro" id="IPR039424">
    <property type="entry name" value="SBP_5"/>
</dbReference>
<dbReference type="CDD" id="cd08499">
    <property type="entry name" value="PBP2_Ylib_like"/>
    <property type="match status" value="1"/>
</dbReference>
<accession>A0ABU6KJY6</accession>
<evidence type="ECO:0000256" key="1">
    <source>
        <dbReference type="ARBA" id="ARBA00005695"/>
    </source>
</evidence>
<comment type="similarity">
    <text evidence="1">Belongs to the bacterial solute-binding protein 5 family.</text>
</comment>
<dbReference type="Gene3D" id="3.90.76.10">
    <property type="entry name" value="Dipeptide-binding Protein, Domain 1"/>
    <property type="match status" value="1"/>
</dbReference>
<dbReference type="EMBL" id="JARZFX010000014">
    <property type="protein sequence ID" value="MEC5425416.1"/>
    <property type="molecule type" value="Genomic_DNA"/>
</dbReference>
<dbReference type="Pfam" id="PF00496">
    <property type="entry name" value="SBP_bac_5"/>
    <property type="match status" value="1"/>
</dbReference>
<dbReference type="Proteomes" id="UP001335737">
    <property type="component" value="Unassembled WGS sequence"/>
</dbReference>
<dbReference type="PIRSF" id="PIRSF002741">
    <property type="entry name" value="MppA"/>
    <property type="match status" value="1"/>
</dbReference>
<keyword evidence="2" id="KW-0813">Transport</keyword>
<dbReference type="Gene3D" id="3.10.105.10">
    <property type="entry name" value="Dipeptide-binding Protein, Domain 3"/>
    <property type="match status" value="1"/>
</dbReference>
<dbReference type="InterPro" id="IPR030678">
    <property type="entry name" value="Peptide/Ni-bd"/>
</dbReference>
<sequence>MKTSSRKSIMLLVLTLLLSIALAACTSEPDDSDGATASNEDSGEGEGQGGDLVIATLSDAVTLDPAASNDTPSSDIQINIFETLVTQDENMEVQPGLAKSWKIVDDLTWEFELREGVTFHDGTEFNAEVVKANIERTLDPEIAAPTSFMYDMITDIKVIDEHTVQFTTEFPFAPLPAHLAHPGGLMISSEQIEEDYEAMKDGEEPGSIINEHPQGTGAFKFEEWESGQYVKLVKNEDYWDESALLDSVTFKVVPEDLTRFAELETGDSHISNPLSPSDVAQVEARDGMTVQRQESSSLSYVGFNMSKEPFDDERVRQAISMAINKDQIIDGIYDGIGNPANGPLAPGIFGYDENISGLEYDQEEAKSLLADAGYEDGFSATLWTNDNRERIDTATNVQAQLAEIGIDLEIEILEWGAMLEQTANGAHEMFVFGWTTVTGDADNGMYPLFHSDNLGSAGNRTFTENEQLDELLSGARQTSDADERLELYSQAQEMLVEIAPMVYIHNQEYILGVSEKVNGLSQLPTQLLQLKEVYLEE</sequence>
<dbReference type="PANTHER" id="PTHR30290:SF9">
    <property type="entry name" value="OLIGOPEPTIDE-BINDING PROTEIN APPA"/>
    <property type="match status" value="1"/>
</dbReference>
<evidence type="ECO:0000256" key="2">
    <source>
        <dbReference type="ARBA" id="ARBA00022448"/>
    </source>
</evidence>
<feature type="chain" id="PRO_5046905838" evidence="5">
    <location>
        <begin position="24"/>
        <end position="537"/>
    </location>
</feature>
<keyword evidence="3 5" id="KW-0732">Signal</keyword>
<dbReference type="SUPFAM" id="SSF53850">
    <property type="entry name" value="Periplasmic binding protein-like II"/>
    <property type="match status" value="1"/>
</dbReference>
<evidence type="ECO:0000256" key="5">
    <source>
        <dbReference type="SAM" id="SignalP"/>
    </source>
</evidence>
<protein>
    <submittedName>
        <fullName evidence="7">Glutathione ABC transporter substrate-binding protein</fullName>
    </submittedName>
</protein>
<name>A0ABU6KJY6_9BACI</name>
<dbReference type="PANTHER" id="PTHR30290">
    <property type="entry name" value="PERIPLASMIC BINDING COMPONENT OF ABC TRANSPORTER"/>
    <property type="match status" value="1"/>
</dbReference>
<gene>
    <name evidence="7" type="ORF">QGM71_18195</name>
</gene>
<dbReference type="RefSeq" id="WP_327608960.1">
    <property type="nucleotide sequence ID" value="NZ_JARZFX010000014.1"/>
</dbReference>
<dbReference type="PROSITE" id="PS51257">
    <property type="entry name" value="PROKAR_LIPOPROTEIN"/>
    <property type="match status" value="1"/>
</dbReference>
<proteinExistence type="inferred from homology"/>
<reference evidence="7 8" key="1">
    <citation type="journal article" date="2024" name="Int. J. Syst. Evol. Microbiol.">
        <title>Virgibacillus tibetensis sp. nov., isolated from salt lake on the Tibetan Plateau of China.</title>
        <authorList>
            <person name="Phurbu D."/>
            <person name="Liu Z.-X."/>
            <person name="Wang R."/>
            <person name="Zheng Y.-Y."/>
            <person name="Liu H.-C."/>
            <person name="Zhou Y.-G."/>
            <person name="Yu Y.-J."/>
            <person name="Li A.-H."/>
        </authorList>
    </citation>
    <scope>NUCLEOTIDE SEQUENCE [LARGE SCALE GENOMIC DNA]</scope>
    <source>
        <strain evidence="7 8">C22-A2</strain>
    </source>
</reference>
<feature type="signal peptide" evidence="5">
    <location>
        <begin position="1"/>
        <end position="23"/>
    </location>
</feature>
<evidence type="ECO:0000259" key="6">
    <source>
        <dbReference type="Pfam" id="PF00496"/>
    </source>
</evidence>